<evidence type="ECO:0000313" key="3">
    <source>
        <dbReference type="Proteomes" id="UP000824782"/>
    </source>
</evidence>
<organism evidence="2 3">
    <name type="scientific">Engystomops pustulosus</name>
    <name type="common">Tungara frog</name>
    <name type="synonym">Physalaemus pustulosus</name>
    <dbReference type="NCBI Taxonomy" id="76066"/>
    <lineage>
        <taxon>Eukaryota</taxon>
        <taxon>Metazoa</taxon>
        <taxon>Chordata</taxon>
        <taxon>Craniata</taxon>
        <taxon>Vertebrata</taxon>
        <taxon>Euteleostomi</taxon>
        <taxon>Amphibia</taxon>
        <taxon>Batrachia</taxon>
        <taxon>Anura</taxon>
        <taxon>Neobatrachia</taxon>
        <taxon>Hyloidea</taxon>
        <taxon>Leptodactylidae</taxon>
        <taxon>Leiuperinae</taxon>
        <taxon>Engystomops</taxon>
    </lineage>
</organism>
<evidence type="ECO:0000256" key="1">
    <source>
        <dbReference type="SAM" id="MobiDB-lite"/>
    </source>
</evidence>
<dbReference type="Proteomes" id="UP000824782">
    <property type="component" value="Unassembled WGS sequence"/>
</dbReference>
<comment type="caution">
    <text evidence="2">The sequence shown here is derived from an EMBL/GenBank/DDBJ whole genome shotgun (WGS) entry which is preliminary data.</text>
</comment>
<proteinExistence type="predicted"/>
<keyword evidence="3" id="KW-1185">Reference proteome</keyword>
<name>A0AAV6ZUN0_ENGPU</name>
<feature type="region of interest" description="Disordered" evidence="1">
    <location>
        <begin position="23"/>
        <end position="47"/>
    </location>
</feature>
<gene>
    <name evidence="2" type="ORF">GDO81_003996</name>
</gene>
<dbReference type="AlphaFoldDB" id="A0AAV6ZUN0"/>
<accession>A0AAV6ZUN0</accession>
<protein>
    <submittedName>
        <fullName evidence="2">Uncharacterized protein</fullName>
    </submittedName>
</protein>
<sequence>MEKGLRYQRHYFWSSKLLPPSERRFPASTTGKTLNPRIRRQSPGSCTQGSLSGLKGMYIVYLQTSDHLLYTCPWIIRDGLSWDV</sequence>
<reference evidence="2" key="1">
    <citation type="thesis" date="2020" institute="ProQuest LLC" country="789 East Eisenhower Parkway, Ann Arbor, MI, USA">
        <title>Comparative Genomics and Chromosome Evolution.</title>
        <authorList>
            <person name="Mudd A.B."/>
        </authorList>
    </citation>
    <scope>NUCLEOTIDE SEQUENCE</scope>
    <source>
        <strain evidence="2">237g6f4</strain>
        <tissue evidence="2">Blood</tissue>
    </source>
</reference>
<evidence type="ECO:0000313" key="2">
    <source>
        <dbReference type="EMBL" id="KAG8551192.1"/>
    </source>
</evidence>
<dbReference type="EMBL" id="WNYA01000011">
    <property type="protein sequence ID" value="KAG8551192.1"/>
    <property type="molecule type" value="Genomic_DNA"/>
</dbReference>